<keyword evidence="5" id="KW-1185">Reference proteome</keyword>
<dbReference type="InterPro" id="IPR050870">
    <property type="entry name" value="FAST_kinase"/>
</dbReference>
<dbReference type="AlphaFoldDB" id="A0A8C5MBT0"/>
<sequence length="662" mass="75161">MTIINFQRFRSHAFFFLGSCRRIVRLSNTLVCIKTDKKFLQALGCSDHISRKKECLAPLFCRGYSVNNSVFYLQHNIAGYSVRHHGDTGNTSDQWQRSVDDVRFLEDLSKLGSCNQIFKMISSVGKMTETMVCAALLRIVQVETLNGIQLNPSDVFENAGFKIICVKLEQDSQKLSTACLVSVLKGLVQLRVDPCSPLMVRLLSESQERVDSTEITIQNLCTLGESLLGIEGPERAKLQPIINQIQMKPVKEWTPEEIAAVYCLLQAGLGDRGQYQGLLNEMQKATLSITSQLNPKLISSILSSLAGLKQTQAVPLVIKLCKVSVQYITFFTDEELAKVLAALTYFEYGNIHFTKALEEHVSKMAFTMCPDVISGAMQYCNTKLILSKPIFDAVAESFVYNSEKFSTFHIARQIIPFGTLNYLPPNAASLFRKLEKILSSRFSQFQARSLLDLLHSCTLLERFPVNYLAKIFNPYFLQDLQDESGNLDKFVLSQLTQLFLTVALECPFYEGPTLLPKYRLKSFSAPGFSFETAMDVHLYDRVKSGLVDLLGARLYFASNVPSPYCYTLDVEIKLDKEGFVLPAFNKDEVSKRVALCIDGQKRFCIQSHNLLGKEYIKQRHLKLLGYGVVQIPFYEFDKLQNREEIVEYLHNKIFPHKYRLSW</sequence>
<dbReference type="PANTHER" id="PTHR21228">
    <property type="entry name" value="FAST LEU-RICH DOMAIN-CONTAINING"/>
    <property type="match status" value="1"/>
</dbReference>
<comment type="subcellular location">
    <subcellularLocation>
        <location evidence="1">Mitochondrion</location>
    </subcellularLocation>
</comment>
<dbReference type="GO" id="GO:0000963">
    <property type="term" value="P:mitochondrial RNA processing"/>
    <property type="evidence" value="ECO:0007669"/>
    <property type="project" value="TreeGrafter"/>
</dbReference>
<dbReference type="GO" id="GO:0044528">
    <property type="term" value="P:regulation of mitochondrial mRNA stability"/>
    <property type="evidence" value="ECO:0007669"/>
    <property type="project" value="InterPro"/>
</dbReference>
<reference evidence="4" key="1">
    <citation type="submission" date="2025-08" db="UniProtKB">
        <authorList>
            <consortium name="Ensembl"/>
        </authorList>
    </citation>
    <scope>IDENTIFICATION</scope>
</reference>
<dbReference type="GeneTree" id="ENSGT01030000234607"/>
<keyword evidence="2" id="KW-0496">Mitochondrion</keyword>
<dbReference type="Pfam" id="PF06743">
    <property type="entry name" value="FAST_1"/>
    <property type="match status" value="1"/>
</dbReference>
<dbReference type="PANTHER" id="PTHR21228:SF9">
    <property type="entry name" value="FAST KINASE DOMAIN-CONTAINING PROTEIN 3, MITOCHONDRIAL"/>
    <property type="match status" value="1"/>
</dbReference>
<dbReference type="InterPro" id="IPR010622">
    <property type="entry name" value="FAST_Leu-rich"/>
</dbReference>
<dbReference type="Pfam" id="PF08368">
    <property type="entry name" value="FAST_2"/>
    <property type="match status" value="1"/>
</dbReference>
<dbReference type="InterPro" id="IPR013579">
    <property type="entry name" value="FAST_2"/>
</dbReference>
<reference evidence="4" key="2">
    <citation type="submission" date="2025-09" db="UniProtKB">
        <authorList>
            <consortium name="Ensembl"/>
        </authorList>
    </citation>
    <scope>IDENTIFICATION</scope>
</reference>
<dbReference type="GO" id="GO:0003723">
    <property type="term" value="F:RNA binding"/>
    <property type="evidence" value="ECO:0007669"/>
    <property type="project" value="TreeGrafter"/>
</dbReference>
<organism evidence="4 5">
    <name type="scientific">Leptobrachium leishanense</name>
    <name type="common">Leishan spiny toad</name>
    <dbReference type="NCBI Taxonomy" id="445787"/>
    <lineage>
        <taxon>Eukaryota</taxon>
        <taxon>Metazoa</taxon>
        <taxon>Chordata</taxon>
        <taxon>Craniata</taxon>
        <taxon>Vertebrata</taxon>
        <taxon>Euteleostomi</taxon>
        <taxon>Amphibia</taxon>
        <taxon>Batrachia</taxon>
        <taxon>Anura</taxon>
        <taxon>Pelobatoidea</taxon>
        <taxon>Megophryidae</taxon>
        <taxon>Leptobrachium</taxon>
    </lineage>
</organism>
<dbReference type="GO" id="GO:0035770">
    <property type="term" value="C:ribonucleoprotein granule"/>
    <property type="evidence" value="ECO:0007669"/>
    <property type="project" value="TreeGrafter"/>
</dbReference>
<protein>
    <submittedName>
        <fullName evidence="4">FAST kinase domains 3</fullName>
    </submittedName>
</protein>
<dbReference type="InterPro" id="IPR013584">
    <property type="entry name" value="RAP"/>
</dbReference>
<dbReference type="Proteomes" id="UP000694569">
    <property type="component" value="Unplaced"/>
</dbReference>
<proteinExistence type="predicted"/>
<evidence type="ECO:0000313" key="4">
    <source>
        <dbReference type="Ensembl" id="ENSLLEP00000009683.1"/>
    </source>
</evidence>
<dbReference type="OrthoDB" id="9985850at2759"/>
<evidence type="ECO:0000256" key="2">
    <source>
        <dbReference type="ARBA" id="ARBA00023128"/>
    </source>
</evidence>
<gene>
    <name evidence="4" type="primary">FASTKD3</name>
</gene>
<evidence type="ECO:0000256" key="1">
    <source>
        <dbReference type="ARBA" id="ARBA00004173"/>
    </source>
</evidence>
<dbReference type="PROSITE" id="PS51286">
    <property type="entry name" value="RAP"/>
    <property type="match status" value="1"/>
</dbReference>
<dbReference type="Ensembl" id="ENSLLET00000010059.1">
    <property type="protein sequence ID" value="ENSLLEP00000009683.1"/>
    <property type="gene ID" value="ENSLLEG00000006173.1"/>
</dbReference>
<accession>A0A8C5MBT0</accession>
<evidence type="ECO:0000313" key="5">
    <source>
        <dbReference type="Proteomes" id="UP000694569"/>
    </source>
</evidence>
<dbReference type="SMART" id="SM00952">
    <property type="entry name" value="RAP"/>
    <property type="match status" value="1"/>
</dbReference>
<feature type="domain" description="RAP" evidence="3">
    <location>
        <begin position="593"/>
        <end position="651"/>
    </location>
</feature>
<dbReference type="GO" id="GO:0005759">
    <property type="term" value="C:mitochondrial matrix"/>
    <property type="evidence" value="ECO:0007669"/>
    <property type="project" value="TreeGrafter"/>
</dbReference>
<evidence type="ECO:0000259" key="3">
    <source>
        <dbReference type="PROSITE" id="PS51286"/>
    </source>
</evidence>
<name>A0A8C5MBT0_9ANUR</name>
<dbReference type="Pfam" id="PF08373">
    <property type="entry name" value="RAP"/>
    <property type="match status" value="1"/>
</dbReference>